<sequence length="198" mass="23053">MRMITFLGLMAFFFSTDNASGQQLIYDVVKGDKVIGQLRSNRHGGPEQVAYLMESTVTFRVIFEVQVDYFLECSFKDGKLVKSVTRNLVNDDVRNQSQVFWNGSQYKVVCDDDTRMLDHPGIRHNMASIYYEEPQHITQVFSERYGEFLPLRNVRAGLYEMTLPDGQVNLYQYEDGVCTEVTVQNRLATIYFRLRERL</sequence>
<dbReference type="Pfam" id="PF19630">
    <property type="entry name" value="DUF6134"/>
    <property type="match status" value="1"/>
</dbReference>
<evidence type="ECO:0000313" key="1">
    <source>
        <dbReference type="EMBL" id="SDK33126.1"/>
    </source>
</evidence>
<accession>A0A1G9B0L1</accession>
<organism evidence="1 2">
    <name type="scientific">Catalinimonas alkaloidigena</name>
    <dbReference type="NCBI Taxonomy" id="1075417"/>
    <lineage>
        <taxon>Bacteria</taxon>
        <taxon>Pseudomonadati</taxon>
        <taxon>Bacteroidota</taxon>
        <taxon>Cytophagia</taxon>
        <taxon>Cytophagales</taxon>
        <taxon>Catalimonadaceae</taxon>
        <taxon>Catalinimonas</taxon>
    </lineage>
</organism>
<dbReference type="EMBL" id="FNFO01000002">
    <property type="protein sequence ID" value="SDK33126.1"/>
    <property type="molecule type" value="Genomic_DNA"/>
</dbReference>
<gene>
    <name evidence="1" type="ORF">SAMN05421823_102470</name>
</gene>
<dbReference type="InterPro" id="IPR045767">
    <property type="entry name" value="DUF6134"/>
</dbReference>
<dbReference type="AlphaFoldDB" id="A0A1G9B0L1"/>
<reference evidence="1 2" key="1">
    <citation type="submission" date="2016-10" db="EMBL/GenBank/DDBJ databases">
        <authorList>
            <person name="de Groot N.N."/>
        </authorList>
    </citation>
    <scope>NUCLEOTIDE SEQUENCE [LARGE SCALE GENOMIC DNA]</scope>
    <source>
        <strain evidence="1 2">DSM 25186</strain>
    </source>
</reference>
<dbReference type="Proteomes" id="UP000198510">
    <property type="component" value="Unassembled WGS sequence"/>
</dbReference>
<keyword evidence="2" id="KW-1185">Reference proteome</keyword>
<proteinExistence type="predicted"/>
<name>A0A1G9B0L1_9BACT</name>
<protein>
    <submittedName>
        <fullName evidence="1">Uncharacterized protein</fullName>
    </submittedName>
</protein>
<dbReference type="STRING" id="1075417.SAMN05421823_102470"/>
<evidence type="ECO:0000313" key="2">
    <source>
        <dbReference type="Proteomes" id="UP000198510"/>
    </source>
</evidence>